<dbReference type="InterPro" id="IPR052017">
    <property type="entry name" value="TSUP"/>
</dbReference>
<evidence type="ECO:0000256" key="3">
    <source>
        <dbReference type="ARBA" id="ARBA00022448"/>
    </source>
</evidence>
<organism evidence="9 10">
    <name type="scientific">Levilactobacillus spicheri</name>
    <dbReference type="NCBI Taxonomy" id="216463"/>
    <lineage>
        <taxon>Bacteria</taxon>
        <taxon>Bacillati</taxon>
        <taxon>Bacillota</taxon>
        <taxon>Bacilli</taxon>
        <taxon>Lactobacillales</taxon>
        <taxon>Lactobacillaceae</taxon>
        <taxon>Levilactobacillus</taxon>
    </lineage>
</organism>
<accession>A0A0F3RX89</accession>
<keyword evidence="5 8" id="KW-0812">Transmembrane</keyword>
<feature type="transmembrane region" description="Helical" evidence="8">
    <location>
        <begin position="194"/>
        <end position="213"/>
    </location>
</feature>
<evidence type="ECO:0000256" key="2">
    <source>
        <dbReference type="ARBA" id="ARBA00009142"/>
    </source>
</evidence>
<feature type="transmembrane region" description="Helical" evidence="8">
    <location>
        <begin position="219"/>
        <end position="237"/>
    </location>
</feature>
<evidence type="ECO:0000256" key="5">
    <source>
        <dbReference type="ARBA" id="ARBA00022692"/>
    </source>
</evidence>
<dbReference type="AlphaFoldDB" id="A0A0F3RX89"/>
<keyword evidence="6 8" id="KW-1133">Transmembrane helix</keyword>
<proteinExistence type="inferred from homology"/>
<reference evidence="9 10" key="1">
    <citation type="submission" date="2015-03" db="EMBL/GenBank/DDBJ databases">
        <authorList>
            <person name="Zheng J."/>
            <person name="Ganezle M."/>
        </authorList>
    </citation>
    <scope>NUCLEOTIDE SEQUENCE [LARGE SCALE GENOMIC DNA]</scope>
    <source>
        <strain evidence="9 10">LP38</strain>
    </source>
</reference>
<dbReference type="RefSeq" id="WP_045806623.1">
    <property type="nucleotide sequence ID" value="NZ_JZCR01000006.1"/>
</dbReference>
<dbReference type="OrthoDB" id="7843147at2"/>
<dbReference type="GO" id="GO:0005886">
    <property type="term" value="C:plasma membrane"/>
    <property type="evidence" value="ECO:0007669"/>
    <property type="project" value="UniProtKB-SubCell"/>
</dbReference>
<keyword evidence="4 8" id="KW-1003">Cell membrane</keyword>
<feature type="transmembrane region" description="Helical" evidence="8">
    <location>
        <begin position="124"/>
        <end position="149"/>
    </location>
</feature>
<keyword evidence="7 8" id="KW-0472">Membrane</keyword>
<comment type="caution">
    <text evidence="9">The sequence shown here is derived from an EMBL/GenBank/DDBJ whole genome shotgun (WGS) entry which is preliminary data.</text>
</comment>
<feature type="transmembrane region" description="Helical" evidence="8">
    <location>
        <begin position="34"/>
        <end position="57"/>
    </location>
</feature>
<feature type="transmembrane region" description="Helical" evidence="8">
    <location>
        <begin position="69"/>
        <end position="88"/>
    </location>
</feature>
<comment type="subcellular location">
    <subcellularLocation>
        <location evidence="1 8">Cell membrane</location>
        <topology evidence="1 8">Multi-pass membrane protein</topology>
    </subcellularLocation>
</comment>
<name>A0A0F3RX89_9LACO</name>
<evidence type="ECO:0000313" key="9">
    <source>
        <dbReference type="EMBL" id="KJW13397.1"/>
    </source>
</evidence>
<evidence type="ECO:0000256" key="1">
    <source>
        <dbReference type="ARBA" id="ARBA00004651"/>
    </source>
</evidence>
<dbReference type="Pfam" id="PF01925">
    <property type="entry name" value="TauE"/>
    <property type="match status" value="1"/>
</dbReference>
<dbReference type="PANTHER" id="PTHR30269:SF37">
    <property type="entry name" value="MEMBRANE TRANSPORTER PROTEIN"/>
    <property type="match status" value="1"/>
</dbReference>
<dbReference type="STRING" id="216463.VC81_02730"/>
<sequence>MTWLLIVFPALLAGLVQGLTGFGAVIIMMIFFPSILPMAQAAGVGGVIMFTSVLGLTLRYRHHLQLKRIIGPFLIYATVATWSVHLGHVLDSHLLRMLLGGLLVALCAYFTLAKGAGDRRYPWYVAVCFMVISGFFNGLFGIGGPLMALYFLSLSTSMPDYIANIQGFFLIDTLYITSVRVATGILTVHLIPQILLGMVAASLGTIIAAHLLNRLNPDTLKRWIYGFIGLSGLYYLFF</sequence>
<evidence type="ECO:0000256" key="8">
    <source>
        <dbReference type="RuleBase" id="RU363041"/>
    </source>
</evidence>
<keyword evidence="3" id="KW-0813">Transport</keyword>
<feature type="transmembrane region" description="Helical" evidence="8">
    <location>
        <begin position="94"/>
        <end position="112"/>
    </location>
</feature>
<evidence type="ECO:0000256" key="4">
    <source>
        <dbReference type="ARBA" id="ARBA00022475"/>
    </source>
</evidence>
<evidence type="ECO:0000256" key="6">
    <source>
        <dbReference type="ARBA" id="ARBA00022989"/>
    </source>
</evidence>
<feature type="transmembrane region" description="Helical" evidence="8">
    <location>
        <begin position="161"/>
        <end position="182"/>
    </location>
</feature>
<gene>
    <name evidence="9" type="ORF">VC81_02730</name>
</gene>
<protein>
    <recommendedName>
        <fullName evidence="8">Probable membrane transporter protein</fullName>
    </recommendedName>
</protein>
<dbReference type="InterPro" id="IPR002781">
    <property type="entry name" value="TM_pro_TauE-like"/>
</dbReference>
<comment type="similarity">
    <text evidence="2 8">Belongs to the 4-toluene sulfonate uptake permease (TSUP) (TC 2.A.102) family.</text>
</comment>
<dbReference type="PANTHER" id="PTHR30269">
    <property type="entry name" value="TRANSMEMBRANE PROTEIN YFCA"/>
    <property type="match status" value="1"/>
</dbReference>
<evidence type="ECO:0000256" key="7">
    <source>
        <dbReference type="ARBA" id="ARBA00023136"/>
    </source>
</evidence>
<dbReference type="Proteomes" id="UP000033491">
    <property type="component" value="Unassembled WGS sequence"/>
</dbReference>
<dbReference type="EMBL" id="JZCR01000006">
    <property type="protein sequence ID" value="KJW13397.1"/>
    <property type="molecule type" value="Genomic_DNA"/>
</dbReference>
<dbReference type="PATRIC" id="fig|216463.3.peg.2364"/>
<evidence type="ECO:0000313" key="10">
    <source>
        <dbReference type="Proteomes" id="UP000033491"/>
    </source>
</evidence>